<dbReference type="InterPro" id="IPR000182">
    <property type="entry name" value="GNAT_dom"/>
</dbReference>
<dbReference type="RefSeq" id="WP_248941504.1">
    <property type="nucleotide sequence ID" value="NZ_JAKIKS010000074.1"/>
</dbReference>
<dbReference type="EMBL" id="JAKIKS010000074">
    <property type="protein sequence ID" value="MCL1126138.1"/>
    <property type="molecule type" value="Genomic_DNA"/>
</dbReference>
<sequence>MFIRKAIPSDINEMSALMMCSAKQHITPILDEKAEVLLLNSMSTDKLAQYFDEDHDYYVAIIDDQIVGLIGMKAVSHLLHLFVSDAFQGRGLARRLWKTAKMAALNGAELMAFTVNSAINAQKVYKKLGFVPIDGIRTCNGFSDIPMTLTLSNVDEKAE</sequence>
<gene>
    <name evidence="2" type="ORF">L2764_17055</name>
</gene>
<evidence type="ECO:0000313" key="3">
    <source>
        <dbReference type="Proteomes" id="UP001203423"/>
    </source>
</evidence>
<dbReference type="CDD" id="cd04301">
    <property type="entry name" value="NAT_SF"/>
    <property type="match status" value="1"/>
</dbReference>
<evidence type="ECO:0000313" key="2">
    <source>
        <dbReference type="EMBL" id="MCL1126138.1"/>
    </source>
</evidence>
<dbReference type="InterPro" id="IPR052564">
    <property type="entry name" value="N-acetyltrans/Recomb-assoc"/>
</dbReference>
<dbReference type="Pfam" id="PF13673">
    <property type="entry name" value="Acetyltransf_10"/>
    <property type="match status" value="1"/>
</dbReference>
<keyword evidence="3" id="KW-1185">Reference proteome</keyword>
<dbReference type="Proteomes" id="UP001203423">
    <property type="component" value="Unassembled WGS sequence"/>
</dbReference>
<name>A0ABT0LEK4_9GAMM</name>
<dbReference type="SUPFAM" id="SSF55729">
    <property type="entry name" value="Acyl-CoA N-acyltransferases (Nat)"/>
    <property type="match status" value="1"/>
</dbReference>
<dbReference type="PANTHER" id="PTHR43451:SF1">
    <property type="entry name" value="ACETYLTRANSFERASE"/>
    <property type="match status" value="1"/>
</dbReference>
<evidence type="ECO:0000259" key="1">
    <source>
        <dbReference type="PROSITE" id="PS51186"/>
    </source>
</evidence>
<reference evidence="2 3" key="1">
    <citation type="submission" date="2022-01" db="EMBL/GenBank/DDBJ databases">
        <title>Whole genome-based taxonomy of the Shewanellaceae.</title>
        <authorList>
            <person name="Martin-Rodriguez A.J."/>
        </authorList>
    </citation>
    <scope>NUCLEOTIDE SEQUENCE [LARGE SCALE GENOMIC DNA]</scope>
    <source>
        <strain evidence="2 3">DSM 17177</strain>
    </source>
</reference>
<dbReference type="PANTHER" id="PTHR43451">
    <property type="entry name" value="ACETYLTRANSFERASE (GNAT) FAMILY PROTEIN"/>
    <property type="match status" value="1"/>
</dbReference>
<proteinExistence type="predicted"/>
<comment type="caution">
    <text evidence="2">The sequence shown here is derived from an EMBL/GenBank/DDBJ whole genome shotgun (WGS) entry which is preliminary data.</text>
</comment>
<accession>A0ABT0LEK4</accession>
<protein>
    <submittedName>
        <fullName evidence="2">GNAT family N-acetyltransferase</fullName>
    </submittedName>
</protein>
<dbReference type="Gene3D" id="3.40.630.30">
    <property type="match status" value="1"/>
</dbReference>
<organism evidence="2 3">
    <name type="scientific">Shewanella surugensis</name>
    <dbReference type="NCBI Taxonomy" id="212020"/>
    <lineage>
        <taxon>Bacteria</taxon>
        <taxon>Pseudomonadati</taxon>
        <taxon>Pseudomonadota</taxon>
        <taxon>Gammaproteobacteria</taxon>
        <taxon>Alteromonadales</taxon>
        <taxon>Shewanellaceae</taxon>
        <taxon>Shewanella</taxon>
    </lineage>
</organism>
<dbReference type="PROSITE" id="PS51186">
    <property type="entry name" value="GNAT"/>
    <property type="match status" value="1"/>
</dbReference>
<dbReference type="InterPro" id="IPR016181">
    <property type="entry name" value="Acyl_CoA_acyltransferase"/>
</dbReference>
<feature type="domain" description="N-acetyltransferase" evidence="1">
    <location>
        <begin position="1"/>
        <end position="152"/>
    </location>
</feature>